<keyword evidence="5" id="KW-0808">Transferase</keyword>
<feature type="compositionally biased region" description="Low complexity" evidence="9">
    <location>
        <begin position="323"/>
        <end position="332"/>
    </location>
</feature>
<comment type="pathway">
    <text evidence="3">Protein modification; protein glycosylation.</text>
</comment>
<dbReference type="STRING" id="215250.A0A316YPE5"/>
<keyword evidence="8" id="KW-0325">Glycoprotein</keyword>
<sequence length="1669" mass="182417">MFALTSVLLLLLRPLLPLLLLLLASAAGEARAQEASPPVHVSLRSGWPASPFVVELLEAAHQEAPSSFFDIVAIVAGPWFFNDTDDGTHDLASATPQQVFKGAKRAFDRYGVLPGEATRRRWEAALALRAQSSKVAAFTHLYRTSGLEQRWEEAMAARDSSDECRSWVDWDGKVLCSRDELQRHLDETGSTAVTKSPYPGPVAFDHVLAHPLDETDGEQEQEAATAVLYGDPASSNFFGLHAALSEYALGARAEVPFRYILRWRPPPQSSTGGAATKEEEEERDYLAGFGASLDVKKVDYLVIDDRAVAASGSEDGGGDSNDGDGSTATRRGAATEREAARAQLDDRRWLDAQLGGPPSDEAEEEEGGDAGLRAAYIVAKSSEPLRALRQLSHDFPLHAGALARSSAARPSRRFLDEMLGLHQMYLQQATTDVWLNGRSLSATSDEAGAASALTLLPLVRDERRLLDSLIALNLSAEAAVSLLTYAPLQQQQQQPQSQQQVHDAYFDASDRPEGGAVVSWWNDVEADEAYVRFQPELRGLLRPLYPGSFPTVRRNLFNVVLLMDLRRAETCRFLAESVSLATKRLALHWGFVPTGLVEPGDESSQLARLYWLAMERGGSTLAAEYLARLANAMQTHVTVAQARAQLQAVLLAAAHVDGSDEEEEAAAVEQAIEAALAPASEWTEREAKARRYAKRLGAVVADKDHRGDVFVNGRHVPFTAALIQHVHQLIAAQVQALAPLVYYGTLTDEADVSTHFYDLNTTFAARSPLAFPPPQASNISADAVDLTQVAAQLDDSTLLRRFFLPRQATTATTATTTPIDTTLWLVGDLDSDEGTSLLRETIKAQQALPQAFRLGLVHAAPSQSSLGTVSRAIYDQLQRDDGAASEALLEVLNSSVSRGDDNKNEEPARRFWRGQARLARLFGVAKSKSPFAIVINGRIVAGFDAAKVESIDVESLVAVERQRRIAPLVEGLQTPAIAQHDAALAELARDADAITTLTSIIARAGFVDAASEGLFARASTARSTAIDDVPTTNGLTSFELGADRAHARLRLTLMVDPLSKEAQRWADLVEHVLQLDDAIWVRVLLNPAGASRAGAATDEAEAAEAATTLRRFYRASSPARLAFDGDGQLRRPRASFYGMPADAVLTMAIEAPPAWVTMASVAVHDLDNIRLSDVARASAGTRAVVAATFDVKHVLIEGHARDTAARSVPRGLELVLETLDGSLVDDTIVMANLAYLQLRAPSPGLYTLRIRGAGSKSAELYEMESVGSAGWNSPPVGGGGGGGGESSSSDDVVTVDSPAGLTIYPRVRKRKGREHDRLVFDSEGEGEEAHAMGAGRSPAAAQGLVPFAWSLVADAARRIQTSFSAATATATSRRKAETINVFTVASGHLYERMASLMILSVLRHTQTPCKFWFIENFLSPSFKDFVPHLAREYGFEYEMVTYAWPHWLRAQSEKQRQIWGYKVLFLDVLFPLDVSRIIFVDADQIVRADLLELVQLDMGGKPYGFPPMGNDSYDMDNYRFWETGYWKKFLRGLPYPISALYVVDLDRFRLLAAGDRLRGHYQALSADKGSLSNLDQDLVASLIHQVPIYGLAREWLWCETWCSWDWQAQAKSIDLCSNPKTKEPKLDRARRQIPEWTAYDDEVARFAERVRAQQATQKTTQGTVQHDEL</sequence>
<dbReference type="Pfam" id="PF06427">
    <property type="entry name" value="UDP-g_GGTase"/>
    <property type="match status" value="1"/>
</dbReference>
<dbReference type="Pfam" id="PF18403">
    <property type="entry name" value="Thioredoxin_15"/>
    <property type="match status" value="1"/>
</dbReference>
<comment type="similarity">
    <text evidence="4">Belongs to the glycosyltransferase 8 family.</text>
</comment>
<dbReference type="GeneID" id="37046990"/>
<proteinExistence type="inferred from homology"/>
<dbReference type="GO" id="GO:0036503">
    <property type="term" value="P:ERAD pathway"/>
    <property type="evidence" value="ECO:0007669"/>
    <property type="project" value="TreeGrafter"/>
</dbReference>
<evidence type="ECO:0000256" key="8">
    <source>
        <dbReference type="ARBA" id="ARBA00023180"/>
    </source>
</evidence>
<dbReference type="Pfam" id="PF18401">
    <property type="entry name" value="Thioredoxin_13"/>
    <property type="match status" value="1"/>
</dbReference>
<evidence type="ECO:0000256" key="6">
    <source>
        <dbReference type="ARBA" id="ARBA00022729"/>
    </source>
</evidence>
<dbReference type="GO" id="GO:0018279">
    <property type="term" value="P:protein N-linked glycosylation via asparagine"/>
    <property type="evidence" value="ECO:0007669"/>
    <property type="project" value="TreeGrafter"/>
</dbReference>
<feature type="compositionally biased region" description="Gly residues" evidence="9">
    <location>
        <begin position="1276"/>
        <end position="1285"/>
    </location>
</feature>
<dbReference type="UniPathway" id="UPA00378"/>
<evidence type="ECO:0000259" key="13">
    <source>
        <dbReference type="Pfam" id="PF18402"/>
    </source>
</evidence>
<dbReference type="GO" id="GO:0051082">
    <property type="term" value="F:unfolded protein binding"/>
    <property type="evidence" value="ECO:0007669"/>
    <property type="project" value="TreeGrafter"/>
</dbReference>
<dbReference type="InterPro" id="IPR040497">
    <property type="entry name" value="Glyco_transf_24"/>
</dbReference>
<evidence type="ECO:0000256" key="4">
    <source>
        <dbReference type="ARBA" id="ARBA00006351"/>
    </source>
</evidence>
<dbReference type="CDD" id="cd06432">
    <property type="entry name" value="GT8_HUGT1_C_like"/>
    <property type="match status" value="1"/>
</dbReference>
<evidence type="ECO:0000259" key="15">
    <source>
        <dbReference type="Pfam" id="PF18404"/>
    </source>
</evidence>
<evidence type="ECO:0000256" key="5">
    <source>
        <dbReference type="ARBA" id="ARBA00022679"/>
    </source>
</evidence>
<dbReference type="Pfam" id="PF18400">
    <property type="entry name" value="Thioredoxin_12"/>
    <property type="match status" value="1"/>
</dbReference>
<feature type="domain" description="UDP-glucose:glycoprotein glucosyltransferase thioredoxin-like" evidence="14">
    <location>
        <begin position="821"/>
        <end position="1002"/>
    </location>
</feature>
<feature type="region of interest" description="Disordered" evidence="9">
    <location>
        <begin position="310"/>
        <end position="368"/>
    </location>
</feature>
<reference evidence="16 17" key="1">
    <citation type="journal article" date="2018" name="Mol. Biol. Evol.">
        <title>Broad Genomic Sampling Reveals a Smut Pathogenic Ancestry of the Fungal Clade Ustilaginomycotina.</title>
        <authorList>
            <person name="Kijpornyongpan T."/>
            <person name="Mondo S.J."/>
            <person name="Barry K."/>
            <person name="Sandor L."/>
            <person name="Lee J."/>
            <person name="Lipzen A."/>
            <person name="Pangilinan J."/>
            <person name="LaButti K."/>
            <person name="Hainaut M."/>
            <person name="Henrissat B."/>
            <person name="Grigoriev I.V."/>
            <person name="Spatafora J.W."/>
            <person name="Aime M.C."/>
        </authorList>
    </citation>
    <scope>NUCLEOTIDE SEQUENCE [LARGE SCALE GENOMIC DNA]</scope>
    <source>
        <strain evidence="16 17">MCA 4198</strain>
    </source>
</reference>
<keyword evidence="7" id="KW-0256">Endoplasmic reticulum</keyword>
<dbReference type="GO" id="GO:0003980">
    <property type="term" value="F:UDP-glucose:glycoprotein glucosyltransferase activity"/>
    <property type="evidence" value="ECO:0007669"/>
    <property type="project" value="InterPro"/>
</dbReference>
<keyword evidence="6 10" id="KW-0732">Signal</keyword>
<dbReference type="Pfam" id="PF18402">
    <property type="entry name" value="Thioredoxin_14"/>
    <property type="match status" value="1"/>
</dbReference>
<protein>
    <recommendedName>
        <fullName evidence="18">Glycosyltransferase family 24 protein</fullName>
    </recommendedName>
</protein>
<feature type="signal peptide" evidence="10">
    <location>
        <begin position="1"/>
        <end position="32"/>
    </location>
</feature>
<feature type="region of interest" description="Disordered" evidence="9">
    <location>
        <begin position="1269"/>
        <end position="1295"/>
    </location>
</feature>
<dbReference type="RefSeq" id="XP_025378220.1">
    <property type="nucleotide sequence ID" value="XM_025525074.1"/>
</dbReference>
<dbReference type="InterPro" id="IPR040525">
    <property type="entry name" value="UGGT_TRXL_4"/>
</dbReference>
<dbReference type="PANTHER" id="PTHR11226">
    <property type="entry name" value="UDP-GLUCOSE GLYCOPROTEIN:GLUCOSYLTRANSFERASE"/>
    <property type="match status" value="1"/>
</dbReference>
<comment type="subcellular location">
    <subcellularLocation>
        <location evidence="2">Endoplasmic reticulum lumen</location>
    </subcellularLocation>
</comment>
<feature type="domain" description="UGGT thioredoxin-like" evidence="13">
    <location>
        <begin position="506"/>
        <end position="769"/>
    </location>
</feature>
<feature type="domain" description="Glucosyltransferase 24 catalytic" evidence="15">
    <location>
        <begin position="1379"/>
        <end position="1645"/>
    </location>
</feature>
<accession>A0A316YPE5</accession>
<keyword evidence="17" id="KW-1185">Reference proteome</keyword>
<dbReference type="GO" id="GO:0005788">
    <property type="term" value="C:endoplasmic reticulum lumen"/>
    <property type="evidence" value="ECO:0007669"/>
    <property type="project" value="UniProtKB-SubCell"/>
</dbReference>
<evidence type="ECO:0000259" key="12">
    <source>
        <dbReference type="Pfam" id="PF18401"/>
    </source>
</evidence>
<name>A0A316YPE5_9BASI</name>
<gene>
    <name evidence="16" type="ORF">FA10DRAFT_302202</name>
</gene>
<dbReference type="Gene3D" id="3.90.550.10">
    <property type="entry name" value="Spore Coat Polysaccharide Biosynthesis Protein SpsA, Chain A"/>
    <property type="match status" value="1"/>
</dbReference>
<dbReference type="InterPro" id="IPR040694">
    <property type="entry name" value="UGGT_TRXL_2"/>
</dbReference>
<feature type="compositionally biased region" description="Low complexity" evidence="9">
    <location>
        <begin position="1286"/>
        <end position="1295"/>
    </location>
</feature>
<dbReference type="SUPFAM" id="SSF53448">
    <property type="entry name" value="Nucleotide-diphospho-sugar transferases"/>
    <property type="match status" value="1"/>
</dbReference>
<evidence type="ECO:0000256" key="1">
    <source>
        <dbReference type="ARBA" id="ARBA00001913"/>
    </source>
</evidence>
<feature type="compositionally biased region" description="Basic and acidic residues" evidence="9">
    <location>
        <begin position="333"/>
        <end position="350"/>
    </location>
</feature>
<dbReference type="Proteomes" id="UP000245768">
    <property type="component" value="Unassembled WGS sequence"/>
</dbReference>
<feature type="domain" description="UGGT thioredoxin-like" evidence="12">
    <location>
        <begin position="365"/>
        <end position="494"/>
    </location>
</feature>
<evidence type="ECO:0000259" key="11">
    <source>
        <dbReference type="Pfam" id="PF18400"/>
    </source>
</evidence>
<comment type="cofactor">
    <cofactor evidence="1">
        <name>Ca(2+)</name>
        <dbReference type="ChEBI" id="CHEBI:29108"/>
    </cofactor>
</comment>
<evidence type="ECO:0008006" key="18">
    <source>
        <dbReference type="Google" id="ProtNLM"/>
    </source>
</evidence>
<dbReference type="InterPro" id="IPR040692">
    <property type="entry name" value="UGGT_TRXL_3"/>
</dbReference>
<dbReference type="PANTHER" id="PTHR11226:SF0">
    <property type="entry name" value="UDP-GLUCOSE:GLYCOPROTEIN GLUCOSYLTRANSFERASE"/>
    <property type="match status" value="1"/>
</dbReference>
<dbReference type="InterPro" id="IPR009448">
    <property type="entry name" value="UDP-g_GGtrans"/>
</dbReference>
<organism evidence="16 17">
    <name type="scientific">Acaromyces ingoldii</name>
    <dbReference type="NCBI Taxonomy" id="215250"/>
    <lineage>
        <taxon>Eukaryota</taxon>
        <taxon>Fungi</taxon>
        <taxon>Dikarya</taxon>
        <taxon>Basidiomycota</taxon>
        <taxon>Ustilaginomycotina</taxon>
        <taxon>Exobasidiomycetes</taxon>
        <taxon>Exobasidiales</taxon>
        <taxon>Cryptobasidiaceae</taxon>
        <taxon>Acaromyces</taxon>
    </lineage>
</organism>
<dbReference type="Pfam" id="PF18404">
    <property type="entry name" value="Glyco_transf_24"/>
    <property type="match status" value="1"/>
</dbReference>
<dbReference type="OrthoDB" id="27683at2759"/>
<feature type="chain" id="PRO_5016440792" description="Glycosyltransferase family 24 protein" evidence="10">
    <location>
        <begin position="33"/>
        <end position="1669"/>
    </location>
</feature>
<dbReference type="InterPro" id="IPR040693">
    <property type="entry name" value="UGGT_TRXL_1"/>
</dbReference>
<evidence type="ECO:0000256" key="9">
    <source>
        <dbReference type="SAM" id="MobiDB-lite"/>
    </source>
</evidence>
<dbReference type="InParanoid" id="A0A316YPE5"/>
<dbReference type="InterPro" id="IPR029044">
    <property type="entry name" value="Nucleotide-diphossugar_trans"/>
</dbReference>
<evidence type="ECO:0000256" key="7">
    <source>
        <dbReference type="ARBA" id="ARBA00022824"/>
    </source>
</evidence>
<evidence type="ECO:0000259" key="14">
    <source>
        <dbReference type="Pfam" id="PF18403"/>
    </source>
</evidence>
<dbReference type="EMBL" id="KZ819636">
    <property type="protein sequence ID" value="PWN91022.1"/>
    <property type="molecule type" value="Genomic_DNA"/>
</dbReference>
<evidence type="ECO:0000313" key="16">
    <source>
        <dbReference type="EMBL" id="PWN91022.1"/>
    </source>
</evidence>
<evidence type="ECO:0000256" key="10">
    <source>
        <dbReference type="SAM" id="SignalP"/>
    </source>
</evidence>
<feature type="domain" description="UGGT thioredoxin-like" evidence="11">
    <location>
        <begin position="49"/>
        <end position="270"/>
    </location>
</feature>
<evidence type="ECO:0000256" key="2">
    <source>
        <dbReference type="ARBA" id="ARBA00004319"/>
    </source>
</evidence>
<evidence type="ECO:0000256" key="3">
    <source>
        <dbReference type="ARBA" id="ARBA00004922"/>
    </source>
</evidence>
<evidence type="ECO:0000313" key="17">
    <source>
        <dbReference type="Proteomes" id="UP000245768"/>
    </source>
</evidence>
<dbReference type="FunCoup" id="A0A316YPE5">
    <property type="interactions" value="389"/>
</dbReference>